<dbReference type="AlphaFoldDB" id="A0A3M8Q2W5"/>
<dbReference type="RefSeq" id="WP_123095753.1">
    <property type="nucleotide sequence ID" value="NZ_RIZG01000005.1"/>
</dbReference>
<dbReference type="InterPro" id="IPR021836">
    <property type="entry name" value="DUF3429"/>
</dbReference>
<evidence type="ECO:0000313" key="2">
    <source>
        <dbReference type="EMBL" id="RNF50467.1"/>
    </source>
</evidence>
<dbReference type="Proteomes" id="UP000280507">
    <property type="component" value="Unassembled WGS sequence"/>
</dbReference>
<name>A0A3M8Q2W5_9GAMM</name>
<dbReference type="PANTHER" id="PTHR15887:SF1">
    <property type="entry name" value="TRANSMEMBRANE PROTEIN 69"/>
    <property type="match status" value="1"/>
</dbReference>
<reference evidence="2 3" key="1">
    <citation type="journal article" date="2012" name="Int. J. Syst. Evol. Microbiol.">
        <title>Marinomonas hwangdonensis sp. nov., isolated from seawater.</title>
        <authorList>
            <person name="Jung Y.T."/>
            <person name="Oh T.K."/>
            <person name="Yoon J.H."/>
        </authorList>
    </citation>
    <scope>NUCLEOTIDE SEQUENCE [LARGE SCALE GENOMIC DNA]</scope>
    <source>
        <strain evidence="2 3">HDW-15</strain>
    </source>
</reference>
<gene>
    <name evidence="2" type="ORF">EBI00_09825</name>
</gene>
<keyword evidence="3" id="KW-1185">Reference proteome</keyword>
<comment type="caution">
    <text evidence="2">The sequence shown here is derived from an EMBL/GenBank/DDBJ whole genome shotgun (WGS) entry which is preliminary data.</text>
</comment>
<dbReference type="PANTHER" id="PTHR15887">
    <property type="entry name" value="TRANSMEMBRANE PROTEIN 69"/>
    <property type="match status" value="1"/>
</dbReference>
<proteinExistence type="predicted"/>
<feature type="transmembrane region" description="Helical" evidence="1">
    <location>
        <begin position="124"/>
        <end position="145"/>
    </location>
</feature>
<evidence type="ECO:0000256" key="1">
    <source>
        <dbReference type="SAM" id="Phobius"/>
    </source>
</evidence>
<accession>A0A3M8Q2W5</accession>
<organism evidence="2 3">
    <name type="scientific">Marinomonas hwangdonensis</name>
    <dbReference type="NCBI Taxonomy" id="1053647"/>
    <lineage>
        <taxon>Bacteria</taxon>
        <taxon>Pseudomonadati</taxon>
        <taxon>Pseudomonadota</taxon>
        <taxon>Gammaproteobacteria</taxon>
        <taxon>Oceanospirillales</taxon>
        <taxon>Oceanospirillaceae</taxon>
        <taxon>Marinomonas</taxon>
    </lineage>
</organism>
<keyword evidence="1" id="KW-1133">Transmembrane helix</keyword>
<keyword evidence="1" id="KW-0812">Transmembrane</keyword>
<keyword evidence="1" id="KW-0472">Membrane</keyword>
<dbReference type="Pfam" id="PF11911">
    <property type="entry name" value="DUF3429"/>
    <property type="match status" value="1"/>
</dbReference>
<feature type="transmembrane region" description="Helical" evidence="1">
    <location>
        <begin position="39"/>
        <end position="58"/>
    </location>
</feature>
<evidence type="ECO:0000313" key="3">
    <source>
        <dbReference type="Proteomes" id="UP000280507"/>
    </source>
</evidence>
<dbReference type="EMBL" id="RIZG01000005">
    <property type="protein sequence ID" value="RNF50467.1"/>
    <property type="molecule type" value="Genomic_DNA"/>
</dbReference>
<sequence>MPTPKLSITTLLGALGVIPFAVATYLSWADYDFWGVSAYKLFSTYSAIILSFLGGALWGQLIHDESRQSVKYLLISSNVIALVAWLALLLGTPTLAIALLLLGYISIFWVEARSLKLILSPNSTYLNMRLVITSIVCVLHIFMLYPHY</sequence>
<feature type="transmembrane region" description="Helical" evidence="1">
    <location>
        <begin position="94"/>
        <end position="112"/>
    </location>
</feature>
<protein>
    <submittedName>
        <fullName evidence="2">DUF3429 domain-containing protein</fullName>
    </submittedName>
</protein>
<dbReference type="OrthoDB" id="8591832at2"/>